<reference evidence="2" key="1">
    <citation type="submission" date="2009-02" db="EMBL/GenBank/DDBJ databases">
        <title>The Genome Sequence of Ajellomyces capsulatus strain G186AR.</title>
        <authorList>
            <consortium name="The Broad Institute Genome Sequencing Platform"/>
            <person name="Champion M."/>
            <person name="Cuomo C."/>
            <person name="Ma L.-J."/>
            <person name="Henn M.R."/>
            <person name="Sil A."/>
            <person name="Goldman B."/>
            <person name="Young S.K."/>
            <person name="Kodira C.D."/>
            <person name="Zeng Q."/>
            <person name="Koehrsen M."/>
            <person name="Alvarado L."/>
            <person name="Berlin A."/>
            <person name="Borenstein D."/>
            <person name="Chen Z."/>
            <person name="Engels R."/>
            <person name="Freedman E."/>
            <person name="Gellesch M."/>
            <person name="Goldberg J."/>
            <person name="Griggs A."/>
            <person name="Gujja S."/>
            <person name="Heiman D."/>
            <person name="Hepburn T."/>
            <person name="Howarth C."/>
            <person name="Jen D."/>
            <person name="Larson L."/>
            <person name="Lewis B."/>
            <person name="Mehta T."/>
            <person name="Park D."/>
            <person name="Pearson M."/>
            <person name="Roberts A."/>
            <person name="Saif S."/>
            <person name="Shea T."/>
            <person name="Shenoy N."/>
            <person name="Sisk P."/>
            <person name="Stolte C."/>
            <person name="Sykes S."/>
            <person name="Walk T."/>
            <person name="White J."/>
            <person name="Yandava C."/>
            <person name="Klein B."/>
            <person name="McEwen J.G."/>
            <person name="Puccia R."/>
            <person name="Goldman G.H."/>
            <person name="Felipe M.S."/>
            <person name="Nino-Vega G."/>
            <person name="San-Blas G."/>
            <person name="Taylor J."/>
            <person name="Mendoza L."/>
            <person name="Galagan J."/>
            <person name="Nusbaum C."/>
            <person name="Birren B."/>
        </authorList>
    </citation>
    <scope>NUCLEOTIDE SEQUENCE</scope>
    <source>
        <strain evidence="2">G186AR</strain>
    </source>
</reference>
<dbReference type="GeneID" id="69033509"/>
<keyword evidence="1" id="KW-0472">Membrane</keyword>
<feature type="transmembrane region" description="Helical" evidence="1">
    <location>
        <begin position="48"/>
        <end position="66"/>
    </location>
</feature>
<accession>C0NBJ6</accession>
<protein>
    <submittedName>
        <fullName evidence="2">Uncharacterized protein</fullName>
    </submittedName>
</protein>
<evidence type="ECO:0000313" key="2">
    <source>
        <dbReference type="EMBL" id="EEH11037.1"/>
    </source>
</evidence>
<dbReference type="HOGENOM" id="CLU_1805622_0_0_1"/>
<feature type="transmembrane region" description="Helical" evidence="1">
    <location>
        <begin position="20"/>
        <end position="36"/>
    </location>
</feature>
<keyword evidence="3" id="KW-1185">Reference proteome</keyword>
<name>C0NBJ6_AJECG</name>
<keyword evidence="1" id="KW-0812">Transmembrane</keyword>
<keyword evidence="1" id="KW-1133">Transmembrane helix</keyword>
<dbReference type="InParanoid" id="C0NBJ6"/>
<dbReference type="EMBL" id="GG663363">
    <property type="protein sequence ID" value="EEH11037.1"/>
    <property type="molecule type" value="Genomic_DNA"/>
</dbReference>
<organism evidence="2 3">
    <name type="scientific">Ajellomyces capsulatus (strain G186AR / H82 / ATCC MYA-2454 / RMSCC 2432)</name>
    <name type="common">Darling's disease fungus</name>
    <name type="synonym">Histoplasma capsulatum</name>
    <dbReference type="NCBI Taxonomy" id="447093"/>
    <lineage>
        <taxon>Eukaryota</taxon>
        <taxon>Fungi</taxon>
        <taxon>Dikarya</taxon>
        <taxon>Ascomycota</taxon>
        <taxon>Pezizomycotina</taxon>
        <taxon>Eurotiomycetes</taxon>
        <taxon>Eurotiomycetidae</taxon>
        <taxon>Onygenales</taxon>
        <taxon>Ajellomycetaceae</taxon>
        <taxon>Histoplasma</taxon>
    </lineage>
</organism>
<evidence type="ECO:0000313" key="3">
    <source>
        <dbReference type="Proteomes" id="UP000001631"/>
    </source>
</evidence>
<sequence>MCSLGLAQRRKHRRQPRIRWRMLNFSICVSTTPHYLNLSILGTLQTRNVAIIGLVSSISTLQYLFVSWHIVPVSGEAVTEYGGSMIVRPIKMSYKRAVKMISRLWRQSRELNEKSESPETGNWVTALNLLKPTETTPSIRSFH</sequence>
<dbReference type="RefSeq" id="XP_045291517.1">
    <property type="nucleotide sequence ID" value="XM_045427542.1"/>
</dbReference>
<gene>
    <name evidence="2" type="ORF">HCBG_00492</name>
</gene>
<proteinExistence type="predicted"/>
<evidence type="ECO:0000256" key="1">
    <source>
        <dbReference type="SAM" id="Phobius"/>
    </source>
</evidence>
<dbReference type="AlphaFoldDB" id="C0NBJ6"/>
<dbReference type="Proteomes" id="UP000001631">
    <property type="component" value="Unassembled WGS sequence"/>
</dbReference>